<keyword evidence="3" id="KW-1185">Reference proteome</keyword>
<feature type="compositionally biased region" description="Basic and acidic residues" evidence="1">
    <location>
        <begin position="92"/>
        <end position="122"/>
    </location>
</feature>
<feature type="compositionally biased region" description="Basic and acidic residues" evidence="1">
    <location>
        <begin position="12"/>
        <end position="22"/>
    </location>
</feature>
<feature type="region of interest" description="Disordered" evidence="1">
    <location>
        <begin position="35"/>
        <end position="128"/>
    </location>
</feature>
<proteinExistence type="predicted"/>
<feature type="region of interest" description="Disordered" evidence="1">
    <location>
        <begin position="1"/>
        <end position="22"/>
    </location>
</feature>
<evidence type="ECO:0000256" key="1">
    <source>
        <dbReference type="SAM" id="MobiDB-lite"/>
    </source>
</evidence>
<dbReference type="EMBL" id="CP111017">
    <property type="protein sequence ID" value="WAR08763.1"/>
    <property type="molecule type" value="Genomic_DNA"/>
</dbReference>
<evidence type="ECO:0000313" key="2">
    <source>
        <dbReference type="EMBL" id="WAR08763.1"/>
    </source>
</evidence>
<feature type="compositionally biased region" description="Basic residues" evidence="1">
    <location>
        <begin position="1"/>
        <end position="11"/>
    </location>
</feature>
<evidence type="ECO:0000313" key="3">
    <source>
        <dbReference type="Proteomes" id="UP001164746"/>
    </source>
</evidence>
<feature type="compositionally biased region" description="Basic and acidic residues" evidence="1">
    <location>
        <begin position="70"/>
        <end position="85"/>
    </location>
</feature>
<gene>
    <name evidence="2" type="ORF">MAR_018721</name>
</gene>
<dbReference type="Proteomes" id="UP001164746">
    <property type="component" value="Chromosome 6"/>
</dbReference>
<feature type="non-terminal residue" evidence="2">
    <location>
        <position position="1"/>
    </location>
</feature>
<accession>A0ABY7EFH9</accession>
<sequence>FSLRVKLKRKSVRSDQHIKDAKELKHERYVDWSTRLKSNQQKRQRKQMSNEQRNVYNEKCKERMKRYRQMKKEKGVPLKRRDYWRSKKKEQRSKWNEEHQRENNEKRRQRYHESKAKKKLEYPRPCIPSDTDAKAKEHFIRIPKKAERFAKSVSKLVGNCTPPEQRHNTYAKIVANVKLQLKALKQSQTVRGRQRYYIITKSLVGKHAVEKKNRQALDLKYSYWTRLCHLQEEPILRITPVSEETKESIKSFYIGESENIPTKRMATKKVMTQTLKSSHGQFLCQNQGANVSLSTFKKVRPRQVLTMDRSKFQSCLCEYCVNVEFKLEALNKICNAEDLKELKIENKFDCLKMTLCPTENEFNDKQCYERNCAHCGEEHIALHFQPLIQKCVPLKVLETKPKDKCL</sequence>
<reference evidence="2" key="1">
    <citation type="submission" date="2022-11" db="EMBL/GenBank/DDBJ databases">
        <title>Centuries of genome instability and evolution in soft-shell clam transmissible cancer (bioRxiv).</title>
        <authorList>
            <person name="Hart S.F.M."/>
            <person name="Yonemitsu M.A."/>
            <person name="Giersch R.M."/>
            <person name="Beal B.F."/>
            <person name="Arriagada G."/>
            <person name="Davis B.W."/>
            <person name="Ostrander E.A."/>
            <person name="Goff S.P."/>
            <person name="Metzger M.J."/>
        </authorList>
    </citation>
    <scope>NUCLEOTIDE SEQUENCE</scope>
    <source>
        <strain evidence="2">MELC-2E11</strain>
        <tissue evidence="2">Siphon/mantle</tissue>
    </source>
</reference>
<organism evidence="2 3">
    <name type="scientific">Mya arenaria</name>
    <name type="common">Soft-shell clam</name>
    <dbReference type="NCBI Taxonomy" id="6604"/>
    <lineage>
        <taxon>Eukaryota</taxon>
        <taxon>Metazoa</taxon>
        <taxon>Spiralia</taxon>
        <taxon>Lophotrochozoa</taxon>
        <taxon>Mollusca</taxon>
        <taxon>Bivalvia</taxon>
        <taxon>Autobranchia</taxon>
        <taxon>Heteroconchia</taxon>
        <taxon>Euheterodonta</taxon>
        <taxon>Imparidentia</taxon>
        <taxon>Neoheterodontei</taxon>
        <taxon>Myida</taxon>
        <taxon>Myoidea</taxon>
        <taxon>Myidae</taxon>
        <taxon>Mya</taxon>
    </lineage>
</organism>
<protein>
    <submittedName>
        <fullName evidence="2">Uncharacterized protein</fullName>
    </submittedName>
</protein>
<name>A0ABY7EFH9_MYAAR</name>